<proteinExistence type="predicted"/>
<evidence type="ECO:0000313" key="1">
    <source>
        <dbReference type="EMBL" id="CAH0368970.1"/>
    </source>
</evidence>
<dbReference type="Proteomes" id="UP000789595">
    <property type="component" value="Unassembled WGS sequence"/>
</dbReference>
<dbReference type="AlphaFoldDB" id="A0A8J2WHT0"/>
<keyword evidence="2" id="KW-1185">Reference proteome</keyword>
<name>A0A8J2WHT0_9STRA</name>
<sequence>MGAAASSGSDTTPADDLAASFESWVTSGGERCAAAIAALEAASPALAAALRSADADAVRGALAAPAAADAAESNADTADSVSATKRLKPSENSGAAFVRVVLQKDGNASKVLNFAGYRTVLRLEEVCKPARNALRAAKLELDVSKEKNPAMAVKHAARQEIQDARRQGYFPPPSEGMTVTWRYADGAHQSTADVLYRDNRVLLTSPRPPQLLRAASGLDPRDQERSKESLAAYERSRASLLAVGCVLVDLDNRRGNLDEARTRQTFWRTVIDPIPIGTGSGTVLGEAQATTLVEAMGGARAIPRRLVLAAGREKNPDGGVRAALVRAFRFAADKSAVLDVPQLERLACAVWRAAGLQSWEDVTEEVFLNGLTALHITVYDALTESDKNDFEILRYNMRTLVLSGADLLAKTTAAATDEDVVGTDYFPIPAGLTPMDVARTCGFPSRRDAVVATLTAAIAERAL</sequence>
<comment type="caution">
    <text evidence="1">The sequence shown here is derived from an EMBL/GenBank/DDBJ whole genome shotgun (WGS) entry which is preliminary data.</text>
</comment>
<evidence type="ECO:0000313" key="2">
    <source>
        <dbReference type="Proteomes" id="UP000789595"/>
    </source>
</evidence>
<reference evidence="1" key="1">
    <citation type="submission" date="2021-11" db="EMBL/GenBank/DDBJ databases">
        <authorList>
            <consortium name="Genoscope - CEA"/>
            <person name="William W."/>
        </authorList>
    </citation>
    <scope>NUCLEOTIDE SEQUENCE</scope>
</reference>
<dbReference type="EMBL" id="CAKKNE010000002">
    <property type="protein sequence ID" value="CAH0368970.1"/>
    <property type="molecule type" value="Genomic_DNA"/>
</dbReference>
<protein>
    <submittedName>
        <fullName evidence="1">Uncharacterized protein</fullName>
    </submittedName>
</protein>
<accession>A0A8J2WHT0</accession>
<gene>
    <name evidence="1" type="ORF">PECAL_2P20710</name>
</gene>
<organism evidence="1 2">
    <name type="scientific">Pelagomonas calceolata</name>
    <dbReference type="NCBI Taxonomy" id="35677"/>
    <lineage>
        <taxon>Eukaryota</taxon>
        <taxon>Sar</taxon>
        <taxon>Stramenopiles</taxon>
        <taxon>Ochrophyta</taxon>
        <taxon>Pelagophyceae</taxon>
        <taxon>Pelagomonadales</taxon>
        <taxon>Pelagomonadaceae</taxon>
        <taxon>Pelagomonas</taxon>
    </lineage>
</organism>